<accession>A0ABQ5CA02</accession>
<protein>
    <submittedName>
        <fullName evidence="2">Uncharacterized protein</fullName>
    </submittedName>
</protein>
<sequence length="75" mass="7781">MESVRPKGAGGRQGSLGEAEMKAGFEIRLKAGRFSSPVGRRIEIEWRSLNSRTQVGSMGDSTGAGIGLDLGAASS</sequence>
<feature type="region of interest" description="Disordered" evidence="1">
    <location>
        <begin position="54"/>
        <end position="75"/>
    </location>
</feature>
<evidence type="ECO:0000313" key="3">
    <source>
        <dbReference type="Proteomes" id="UP001151760"/>
    </source>
</evidence>
<evidence type="ECO:0000313" key="2">
    <source>
        <dbReference type="EMBL" id="GJT23905.1"/>
    </source>
</evidence>
<dbReference type="Proteomes" id="UP001151760">
    <property type="component" value="Unassembled WGS sequence"/>
</dbReference>
<name>A0ABQ5CA02_9ASTR</name>
<evidence type="ECO:0000256" key="1">
    <source>
        <dbReference type="SAM" id="MobiDB-lite"/>
    </source>
</evidence>
<dbReference type="EMBL" id="BQNB010014092">
    <property type="protein sequence ID" value="GJT23905.1"/>
    <property type="molecule type" value="Genomic_DNA"/>
</dbReference>
<reference evidence="2" key="1">
    <citation type="journal article" date="2022" name="Int. J. Mol. Sci.">
        <title>Draft Genome of Tanacetum Coccineum: Genomic Comparison of Closely Related Tanacetum-Family Plants.</title>
        <authorList>
            <person name="Yamashiro T."/>
            <person name="Shiraishi A."/>
            <person name="Nakayama K."/>
            <person name="Satake H."/>
        </authorList>
    </citation>
    <scope>NUCLEOTIDE SEQUENCE</scope>
</reference>
<keyword evidence="3" id="KW-1185">Reference proteome</keyword>
<proteinExistence type="predicted"/>
<comment type="caution">
    <text evidence="2">The sequence shown here is derived from an EMBL/GenBank/DDBJ whole genome shotgun (WGS) entry which is preliminary data.</text>
</comment>
<reference evidence="2" key="2">
    <citation type="submission" date="2022-01" db="EMBL/GenBank/DDBJ databases">
        <authorList>
            <person name="Yamashiro T."/>
            <person name="Shiraishi A."/>
            <person name="Satake H."/>
            <person name="Nakayama K."/>
        </authorList>
    </citation>
    <scope>NUCLEOTIDE SEQUENCE</scope>
</reference>
<organism evidence="2 3">
    <name type="scientific">Tanacetum coccineum</name>
    <dbReference type="NCBI Taxonomy" id="301880"/>
    <lineage>
        <taxon>Eukaryota</taxon>
        <taxon>Viridiplantae</taxon>
        <taxon>Streptophyta</taxon>
        <taxon>Embryophyta</taxon>
        <taxon>Tracheophyta</taxon>
        <taxon>Spermatophyta</taxon>
        <taxon>Magnoliopsida</taxon>
        <taxon>eudicotyledons</taxon>
        <taxon>Gunneridae</taxon>
        <taxon>Pentapetalae</taxon>
        <taxon>asterids</taxon>
        <taxon>campanulids</taxon>
        <taxon>Asterales</taxon>
        <taxon>Asteraceae</taxon>
        <taxon>Asteroideae</taxon>
        <taxon>Anthemideae</taxon>
        <taxon>Anthemidinae</taxon>
        <taxon>Tanacetum</taxon>
    </lineage>
</organism>
<gene>
    <name evidence="2" type="ORF">Tco_0893842</name>
</gene>